<reference evidence="2 3" key="1">
    <citation type="submission" date="2019-12" db="EMBL/GenBank/DDBJ databases">
        <title>Isolation and characterization of three novel carbon monoxide-oxidizing members of Halobacteria from salione crusts and soils.</title>
        <authorList>
            <person name="Myers M.R."/>
            <person name="King G.M."/>
        </authorList>
    </citation>
    <scope>NUCLEOTIDE SEQUENCE [LARGE SCALE GENOMIC DNA]</scope>
    <source>
        <strain evidence="2 3">PCN9</strain>
    </source>
</reference>
<name>A0A6B0SH73_9EURY</name>
<dbReference type="AlphaFoldDB" id="A0A6B0SH73"/>
<gene>
    <name evidence="2" type="ORF">GRX66_07065</name>
</gene>
<dbReference type="EMBL" id="WUUU01000040">
    <property type="protein sequence ID" value="MXR20377.1"/>
    <property type="molecule type" value="Genomic_DNA"/>
</dbReference>
<feature type="region of interest" description="Disordered" evidence="1">
    <location>
        <begin position="1"/>
        <end position="44"/>
    </location>
</feature>
<sequence>LREEVAAFEVDADGDALDADAPDADEQASQRPTRADGFEWPNAD</sequence>
<evidence type="ECO:0000313" key="2">
    <source>
        <dbReference type="EMBL" id="MXR20377.1"/>
    </source>
</evidence>
<protein>
    <submittedName>
        <fullName evidence="2">Uncharacterized protein</fullName>
    </submittedName>
</protein>
<comment type="caution">
    <text evidence="2">The sequence shown here is derived from an EMBL/GenBank/DDBJ whole genome shotgun (WGS) entry which is preliminary data.</text>
</comment>
<evidence type="ECO:0000313" key="3">
    <source>
        <dbReference type="Proteomes" id="UP000471521"/>
    </source>
</evidence>
<accession>A0A6B0SH73</accession>
<feature type="non-terminal residue" evidence="2">
    <location>
        <position position="1"/>
    </location>
</feature>
<proteinExistence type="predicted"/>
<keyword evidence="3" id="KW-1185">Reference proteome</keyword>
<dbReference type="Proteomes" id="UP000471521">
    <property type="component" value="Unassembled WGS sequence"/>
</dbReference>
<organism evidence="2 3">
    <name type="scientific">Halobacterium bonnevillei</name>
    <dbReference type="NCBI Taxonomy" id="2692200"/>
    <lineage>
        <taxon>Archaea</taxon>
        <taxon>Methanobacteriati</taxon>
        <taxon>Methanobacteriota</taxon>
        <taxon>Stenosarchaea group</taxon>
        <taxon>Halobacteria</taxon>
        <taxon>Halobacteriales</taxon>
        <taxon>Halobacteriaceae</taxon>
        <taxon>Halobacterium</taxon>
    </lineage>
</organism>
<evidence type="ECO:0000256" key="1">
    <source>
        <dbReference type="SAM" id="MobiDB-lite"/>
    </source>
</evidence>
<feature type="compositionally biased region" description="Acidic residues" evidence="1">
    <location>
        <begin position="10"/>
        <end position="26"/>
    </location>
</feature>